<dbReference type="InterPro" id="IPR038446">
    <property type="entry name" value="CEBP_ZZ_sf"/>
</dbReference>
<evidence type="ECO:0000256" key="6">
    <source>
        <dbReference type="PROSITE-ProRule" id="PRU00176"/>
    </source>
</evidence>
<dbReference type="GO" id="GO:0000900">
    <property type="term" value="F:mRNA regulatory element binding translation repressor activity"/>
    <property type="evidence" value="ECO:0007669"/>
    <property type="project" value="TreeGrafter"/>
</dbReference>
<dbReference type="InterPro" id="IPR032296">
    <property type="entry name" value="CEBP_ZZ"/>
</dbReference>
<reference evidence="9" key="3">
    <citation type="submission" date="2025-09" db="UniProtKB">
        <authorList>
            <consortium name="Ensembl"/>
        </authorList>
    </citation>
    <scope>IDENTIFICATION</scope>
</reference>
<dbReference type="FunFam" id="3.30.70.330:FF:000009">
    <property type="entry name" value="cytoplasmic polyadenylation element-binding protein 2 isoform X1"/>
    <property type="match status" value="1"/>
</dbReference>
<feature type="region of interest" description="Disordered" evidence="7">
    <location>
        <begin position="1"/>
        <end position="84"/>
    </location>
</feature>
<dbReference type="InterPro" id="IPR034819">
    <property type="entry name" value="CPEB"/>
</dbReference>
<name>A0AAQ4NZ96_GASAC</name>
<feature type="region of interest" description="Disordered" evidence="7">
    <location>
        <begin position="124"/>
        <end position="156"/>
    </location>
</feature>
<dbReference type="GO" id="GO:0045202">
    <property type="term" value="C:synapse"/>
    <property type="evidence" value="ECO:0007669"/>
    <property type="project" value="TreeGrafter"/>
</dbReference>
<feature type="domain" description="RRM" evidence="8">
    <location>
        <begin position="334"/>
        <end position="421"/>
    </location>
</feature>
<dbReference type="GO" id="GO:0008135">
    <property type="term" value="F:translation factor activity, RNA binding"/>
    <property type="evidence" value="ECO:0007669"/>
    <property type="project" value="TreeGrafter"/>
</dbReference>
<feature type="domain" description="RRM" evidence="8">
    <location>
        <begin position="442"/>
        <end position="524"/>
    </location>
</feature>
<dbReference type="CDD" id="cd19757">
    <property type="entry name" value="Bbox1"/>
    <property type="match status" value="1"/>
</dbReference>
<dbReference type="Pfam" id="PF16367">
    <property type="entry name" value="RRM_7"/>
    <property type="match status" value="1"/>
</dbReference>
<dbReference type="FunFam" id="3.30.70.330:FF:000008">
    <property type="entry name" value="Cytoplasmic polyadenylation element-binding 2 isoform X2"/>
    <property type="match status" value="1"/>
</dbReference>
<reference evidence="9" key="2">
    <citation type="submission" date="2025-08" db="UniProtKB">
        <authorList>
            <consortium name="Ensembl"/>
        </authorList>
    </citation>
    <scope>IDENTIFICATION</scope>
</reference>
<dbReference type="Ensembl" id="ENSGACT00000046474.1">
    <property type="protein sequence ID" value="ENSGACP00000030711.1"/>
    <property type="gene ID" value="ENSGACG00000002944.2"/>
</dbReference>
<dbReference type="GO" id="GO:0003730">
    <property type="term" value="F:mRNA 3'-UTR binding"/>
    <property type="evidence" value="ECO:0007669"/>
    <property type="project" value="InterPro"/>
</dbReference>
<proteinExistence type="inferred from homology"/>
<dbReference type="PANTHER" id="PTHR12566:SF7">
    <property type="entry name" value="CYTOPLASMIC POLYADENYLATION ELEMENT-BINDING PROTEIN 3"/>
    <property type="match status" value="1"/>
</dbReference>
<evidence type="ECO:0000313" key="10">
    <source>
        <dbReference type="Proteomes" id="UP000007635"/>
    </source>
</evidence>
<dbReference type="SMART" id="SM00360">
    <property type="entry name" value="RRM"/>
    <property type="match status" value="2"/>
</dbReference>
<dbReference type="InterPro" id="IPR035979">
    <property type="entry name" value="RBD_domain_sf"/>
</dbReference>
<feature type="compositionally biased region" description="Low complexity" evidence="7">
    <location>
        <begin position="64"/>
        <end position="84"/>
    </location>
</feature>
<evidence type="ECO:0000256" key="2">
    <source>
        <dbReference type="ARBA" id="ARBA00010347"/>
    </source>
</evidence>
<dbReference type="GO" id="GO:0043022">
    <property type="term" value="F:ribosome binding"/>
    <property type="evidence" value="ECO:0007669"/>
    <property type="project" value="TreeGrafter"/>
</dbReference>
<reference evidence="9 10" key="1">
    <citation type="journal article" date="2021" name="G3 (Bethesda)">
        <title>Improved contiguity of the threespine stickleback genome using long-read sequencing.</title>
        <authorList>
            <person name="Nath S."/>
            <person name="Shaw D.E."/>
            <person name="White M.A."/>
        </authorList>
    </citation>
    <scope>NUCLEOTIDE SEQUENCE [LARGE SCALE GENOMIC DNA]</scope>
    <source>
        <strain evidence="9 10">Lake Benthic</strain>
    </source>
</reference>
<keyword evidence="3" id="KW-0963">Cytoplasm</keyword>
<dbReference type="Proteomes" id="UP000007635">
    <property type="component" value="Chromosome VI"/>
</dbReference>
<evidence type="ECO:0000256" key="1">
    <source>
        <dbReference type="ARBA" id="ARBA00004496"/>
    </source>
</evidence>
<evidence type="ECO:0000256" key="5">
    <source>
        <dbReference type="ARBA" id="ARBA00022884"/>
    </source>
</evidence>
<dbReference type="PROSITE" id="PS50102">
    <property type="entry name" value="RRM"/>
    <property type="match status" value="2"/>
</dbReference>
<dbReference type="CDD" id="cd12726">
    <property type="entry name" value="RRM2_CPEB2_like"/>
    <property type="match status" value="1"/>
</dbReference>
<dbReference type="CDD" id="cd12724">
    <property type="entry name" value="RRM1_CPEB2_like"/>
    <property type="match status" value="1"/>
</dbReference>
<dbReference type="InterPro" id="IPR012677">
    <property type="entry name" value="Nucleotide-bd_a/b_plait_sf"/>
</dbReference>
<protein>
    <submittedName>
        <fullName evidence="9">Cytoplasmic polyadenylation element binding protein 3</fullName>
    </submittedName>
</protein>
<dbReference type="GO" id="GO:2000766">
    <property type="term" value="P:negative regulation of cytoplasmic translation"/>
    <property type="evidence" value="ECO:0007669"/>
    <property type="project" value="TreeGrafter"/>
</dbReference>
<feature type="compositionally biased region" description="Polar residues" evidence="7">
    <location>
        <begin position="130"/>
        <end position="139"/>
    </location>
</feature>
<evidence type="ECO:0000256" key="7">
    <source>
        <dbReference type="SAM" id="MobiDB-lite"/>
    </source>
</evidence>
<dbReference type="GO" id="GO:0043005">
    <property type="term" value="C:neuron projection"/>
    <property type="evidence" value="ECO:0007669"/>
    <property type="project" value="TreeGrafter"/>
</dbReference>
<dbReference type="Gene3D" id="3.30.70.330">
    <property type="match status" value="2"/>
</dbReference>
<dbReference type="Pfam" id="PF16366">
    <property type="entry name" value="CEBP_ZZ"/>
    <property type="match status" value="1"/>
</dbReference>
<dbReference type="GeneTree" id="ENSGT00940000158949"/>
<evidence type="ECO:0000256" key="3">
    <source>
        <dbReference type="ARBA" id="ARBA00022490"/>
    </source>
</evidence>
<dbReference type="SUPFAM" id="SSF54928">
    <property type="entry name" value="RNA-binding domain, RBD"/>
    <property type="match status" value="1"/>
</dbReference>
<dbReference type="FunFam" id="4.10.640.40:FF:000001">
    <property type="entry name" value="Cytoplasmic polyadenylation element-binding 2 isoform X2"/>
    <property type="match status" value="1"/>
</dbReference>
<feature type="compositionally biased region" description="Basic and acidic residues" evidence="7">
    <location>
        <begin position="1"/>
        <end position="11"/>
    </location>
</feature>
<dbReference type="GO" id="GO:0005634">
    <property type="term" value="C:nucleus"/>
    <property type="evidence" value="ECO:0007669"/>
    <property type="project" value="TreeGrafter"/>
</dbReference>
<keyword evidence="10" id="KW-1185">Reference proteome</keyword>
<sequence>MQDDLLMDKNKAQPHNLQDPTQVDPPPCAPTPSSEPTSSSSESEMPMESPILPGLSFHHQPQETGGPLSSPPSSSSSFGSTWSTGTTSAVDDSFFQGIPSVNGTMLFQNFPHHVNPVFGGNFSPQIGLAPQTQQHPQPGSSSSSSSAASSSAWNNHQNAAWSTASNPWSGLQAGRDPRRAVGVGVGVGVGVPSPMNPISPMKKPYSSNVIAPPKFPRPGPLAPKPWMDDSAFRTDNSNNILPFQDRNRPFDAFSLHSLESSLMDMIRTDHDKGRMGLNFHHPGAEHIMPLNGRSCLFPFEDGFLDDGHGDPSLTPGLNSPTRCQNGERMERYSRKVFVGGLPPDIDEDEITNSFRRYGHLVVDWPHKAESKSYFPPKGYAFLLFQEETSVQALIDACMEEDGKLYLCVSSPTIKDKPVQIRPWNLSDSDFVMDGSQPLDPRKTIFVGGVPRPLRAVELAMIMDRLYGGVCYAGIDTDPELKYPKGAGRVAFSNQQSYIAAISARFVQLQHNDIDKRVEVKPGRAAGGKFAPFFCANVTCLQYYCEYCWASIHSRAGREFHKPLVKEGGDRPRHVSFP</sequence>
<feature type="compositionally biased region" description="Low complexity" evidence="7">
    <location>
        <begin position="31"/>
        <end position="50"/>
    </location>
</feature>
<dbReference type="PANTHER" id="PTHR12566">
    <property type="entry name" value="CYTOPLASMIC POLYADENYLATION ELEMENT BINDING PROTEIN CPEB"/>
    <property type="match status" value="1"/>
</dbReference>
<evidence type="ECO:0000256" key="4">
    <source>
        <dbReference type="ARBA" id="ARBA00022737"/>
    </source>
</evidence>
<organism evidence="9 10">
    <name type="scientific">Gasterosteus aculeatus aculeatus</name>
    <name type="common">three-spined stickleback</name>
    <dbReference type="NCBI Taxonomy" id="481459"/>
    <lineage>
        <taxon>Eukaryota</taxon>
        <taxon>Metazoa</taxon>
        <taxon>Chordata</taxon>
        <taxon>Craniata</taxon>
        <taxon>Vertebrata</taxon>
        <taxon>Euteleostomi</taxon>
        <taxon>Actinopterygii</taxon>
        <taxon>Neopterygii</taxon>
        <taxon>Teleostei</taxon>
        <taxon>Neoteleostei</taxon>
        <taxon>Acanthomorphata</taxon>
        <taxon>Eupercaria</taxon>
        <taxon>Perciformes</taxon>
        <taxon>Cottioidei</taxon>
        <taxon>Gasterosteales</taxon>
        <taxon>Gasterosteidae</taxon>
        <taxon>Gasterosteus</taxon>
    </lineage>
</organism>
<dbReference type="GO" id="GO:0005737">
    <property type="term" value="C:cytoplasm"/>
    <property type="evidence" value="ECO:0007669"/>
    <property type="project" value="UniProtKB-SubCell"/>
</dbReference>
<accession>A0AAQ4NZ96</accession>
<feature type="compositionally biased region" description="Low complexity" evidence="7">
    <location>
        <begin position="140"/>
        <end position="152"/>
    </location>
</feature>
<evidence type="ECO:0000313" key="9">
    <source>
        <dbReference type="Ensembl" id="ENSGACP00000030711.1"/>
    </source>
</evidence>
<keyword evidence="4" id="KW-0677">Repeat</keyword>
<comment type="similarity">
    <text evidence="2">Belongs to the RRM CPEB family.</text>
</comment>
<comment type="subcellular location">
    <subcellularLocation>
        <location evidence="1">Cytoplasm</location>
    </subcellularLocation>
</comment>
<dbReference type="Gene3D" id="4.10.640.40">
    <property type="entry name" value="Cytoplasmic polyadenylation element-binding protein, ZZ domain"/>
    <property type="match status" value="1"/>
</dbReference>
<dbReference type="InterPro" id="IPR000504">
    <property type="entry name" value="RRM_dom"/>
</dbReference>
<evidence type="ECO:0000259" key="8">
    <source>
        <dbReference type="PROSITE" id="PS50102"/>
    </source>
</evidence>
<keyword evidence="5 6" id="KW-0694">RNA-binding</keyword>
<dbReference type="AlphaFoldDB" id="A0AAQ4NZ96"/>